<evidence type="ECO:0000313" key="2">
    <source>
        <dbReference type="Proteomes" id="UP000660745"/>
    </source>
</evidence>
<keyword evidence="2" id="KW-1185">Reference proteome</keyword>
<reference evidence="1" key="2">
    <citation type="submission" date="2020-09" db="EMBL/GenBank/DDBJ databases">
        <authorList>
            <person name="Sun Q."/>
            <person name="Zhou Y."/>
        </authorList>
    </citation>
    <scope>NUCLEOTIDE SEQUENCE</scope>
    <source>
        <strain evidence="1">CGMCC 4.7430</strain>
    </source>
</reference>
<dbReference type="AlphaFoldDB" id="A0A918AEW2"/>
<comment type="caution">
    <text evidence="1">The sequence shown here is derived from an EMBL/GenBank/DDBJ whole genome shotgun (WGS) entry which is preliminary data.</text>
</comment>
<reference evidence="1" key="1">
    <citation type="journal article" date="2014" name="Int. J. Syst. Evol. Microbiol.">
        <title>Complete genome sequence of Corynebacterium casei LMG S-19264T (=DSM 44701T), isolated from a smear-ripened cheese.</title>
        <authorList>
            <consortium name="US DOE Joint Genome Institute (JGI-PGF)"/>
            <person name="Walter F."/>
            <person name="Albersmeier A."/>
            <person name="Kalinowski J."/>
            <person name="Ruckert C."/>
        </authorList>
    </citation>
    <scope>NUCLEOTIDE SEQUENCE</scope>
    <source>
        <strain evidence="1">CGMCC 4.7430</strain>
    </source>
</reference>
<name>A0A918AEW2_9ACTN</name>
<gene>
    <name evidence="1" type="ORF">GCM10012278_76570</name>
</gene>
<protein>
    <submittedName>
        <fullName evidence="1">Uncharacterized protein</fullName>
    </submittedName>
</protein>
<dbReference type="Proteomes" id="UP000660745">
    <property type="component" value="Unassembled WGS sequence"/>
</dbReference>
<organism evidence="1 2">
    <name type="scientific">Nonomuraea glycinis</name>
    <dbReference type="NCBI Taxonomy" id="2047744"/>
    <lineage>
        <taxon>Bacteria</taxon>
        <taxon>Bacillati</taxon>
        <taxon>Actinomycetota</taxon>
        <taxon>Actinomycetes</taxon>
        <taxon>Streptosporangiales</taxon>
        <taxon>Streptosporangiaceae</taxon>
        <taxon>Nonomuraea</taxon>
    </lineage>
</organism>
<proteinExistence type="predicted"/>
<sequence>MADFTHEGGLSQSSFTATAKGSLVHDPPATEGSGSVNVTMTLTTPETDDDQVVVIGAGEREGVYLNGREVKGKDETGVVLYTRVIAFVASVGAITELVALTPRLSRSDRVYMGSLVTTTAPHTVQDILAEIAGGWSRQELEKSTLNWKLTLDERNCPRAFQLVWRAPIQEAVLASSWTTGYSGWRTGTIEAPQ</sequence>
<dbReference type="EMBL" id="BMNK01000019">
    <property type="protein sequence ID" value="GGP15700.1"/>
    <property type="molecule type" value="Genomic_DNA"/>
</dbReference>
<accession>A0A918AEW2</accession>
<evidence type="ECO:0000313" key="1">
    <source>
        <dbReference type="EMBL" id="GGP15700.1"/>
    </source>
</evidence>